<evidence type="ECO:0000313" key="3">
    <source>
        <dbReference type="Proteomes" id="UP001454036"/>
    </source>
</evidence>
<feature type="compositionally biased region" description="Basic and acidic residues" evidence="1">
    <location>
        <begin position="79"/>
        <end position="94"/>
    </location>
</feature>
<proteinExistence type="predicted"/>
<evidence type="ECO:0000313" key="2">
    <source>
        <dbReference type="EMBL" id="GAA0158344.1"/>
    </source>
</evidence>
<protein>
    <recommendedName>
        <fullName evidence="4">Protein PHYTOCHROME KINASE SUBSTRATE 1-like</fullName>
    </recommendedName>
</protein>
<evidence type="ECO:0000256" key="1">
    <source>
        <dbReference type="SAM" id="MobiDB-lite"/>
    </source>
</evidence>
<dbReference type="PANTHER" id="PTHR33781:SF4">
    <property type="entry name" value="PROTEIN PHYTOCHROME KINASE SUBSTRATE 1"/>
    <property type="match status" value="1"/>
</dbReference>
<feature type="region of interest" description="Disordered" evidence="1">
    <location>
        <begin position="313"/>
        <end position="336"/>
    </location>
</feature>
<name>A0AAV3Q2P1_LITER</name>
<reference evidence="2 3" key="1">
    <citation type="submission" date="2024-01" db="EMBL/GenBank/DDBJ databases">
        <title>The complete chloroplast genome sequence of Lithospermum erythrorhizon: insights into the phylogenetic relationship among Boraginaceae species and the maternal lineages of purple gromwells.</title>
        <authorList>
            <person name="Okada T."/>
            <person name="Watanabe K."/>
        </authorList>
    </citation>
    <scope>NUCLEOTIDE SEQUENCE [LARGE SCALE GENOMIC DNA]</scope>
</reference>
<dbReference type="PANTHER" id="PTHR33781">
    <property type="entry name" value="PROTEIN PHYTOCHROME KINASE SUBSTRATE 1-RELATED"/>
    <property type="match status" value="1"/>
</dbReference>
<comment type="caution">
    <text evidence="2">The sequence shown here is derived from an EMBL/GenBank/DDBJ whole genome shotgun (WGS) entry which is preliminary data.</text>
</comment>
<dbReference type="Proteomes" id="UP001454036">
    <property type="component" value="Unassembled WGS sequence"/>
</dbReference>
<dbReference type="EMBL" id="BAABME010003325">
    <property type="protein sequence ID" value="GAA0158344.1"/>
    <property type="molecule type" value="Genomic_DNA"/>
</dbReference>
<sequence>MSSIVTFGDASFSSYLNGAEESFVLQLTKSRHNSFSFQHNGHIQLGRNKSENGEIDVFGAERYFNEPFEEHDVTQKFMNKKDDPHEAESCESKLRPKTPSVRSESSCNSRNLLLNVPTPQQTPKGESCRKSFLARLGWHCSCNDGSAIDVSNSCNQGESRKGAKNGDMKQFGRTDSNIWLKEDKGEFARERSVDVYGPPLQKQGDKASSLEREVKMLAWDAINKRVQEIGIAKCPNEEYNDKDSETSSDLFEIESFSTNYTNPQLVRQASDRMSGCITPISCYAPSEASVQWSTVTASMADFSVMSDSEELEAVPARTSRSRKVRDGRNTQTRKQMTSKLPGILSGCKNHKAVKVAGEAYRASERANSDLQRQQRMETIKPMKRFQSESKQTGLQTINSRRFNTIPLSESQFKLAPHMLYMH</sequence>
<dbReference type="AlphaFoldDB" id="A0AAV3Q2P1"/>
<keyword evidence="3" id="KW-1185">Reference proteome</keyword>
<accession>A0AAV3Q2P1</accession>
<evidence type="ECO:0008006" key="4">
    <source>
        <dbReference type="Google" id="ProtNLM"/>
    </source>
</evidence>
<dbReference type="GO" id="GO:0009638">
    <property type="term" value="P:phototropism"/>
    <property type="evidence" value="ECO:0007669"/>
    <property type="project" value="InterPro"/>
</dbReference>
<feature type="region of interest" description="Disordered" evidence="1">
    <location>
        <begin position="79"/>
        <end position="107"/>
    </location>
</feature>
<gene>
    <name evidence="2" type="ORF">LIER_15399</name>
</gene>
<dbReference type="InterPro" id="IPR039615">
    <property type="entry name" value="PKS"/>
</dbReference>
<organism evidence="2 3">
    <name type="scientific">Lithospermum erythrorhizon</name>
    <name type="common">Purple gromwell</name>
    <name type="synonym">Lithospermum officinale var. erythrorhizon</name>
    <dbReference type="NCBI Taxonomy" id="34254"/>
    <lineage>
        <taxon>Eukaryota</taxon>
        <taxon>Viridiplantae</taxon>
        <taxon>Streptophyta</taxon>
        <taxon>Embryophyta</taxon>
        <taxon>Tracheophyta</taxon>
        <taxon>Spermatophyta</taxon>
        <taxon>Magnoliopsida</taxon>
        <taxon>eudicotyledons</taxon>
        <taxon>Gunneridae</taxon>
        <taxon>Pentapetalae</taxon>
        <taxon>asterids</taxon>
        <taxon>lamiids</taxon>
        <taxon>Boraginales</taxon>
        <taxon>Boraginaceae</taxon>
        <taxon>Boraginoideae</taxon>
        <taxon>Lithospermeae</taxon>
        <taxon>Lithospermum</taxon>
    </lineage>
</organism>